<keyword evidence="1" id="KW-0812">Transmembrane</keyword>
<evidence type="ECO:0000256" key="1">
    <source>
        <dbReference type="SAM" id="Phobius"/>
    </source>
</evidence>
<feature type="transmembrane region" description="Helical" evidence="1">
    <location>
        <begin position="86"/>
        <end position="106"/>
    </location>
</feature>
<dbReference type="Proteomes" id="UP001597119">
    <property type="component" value="Unassembled WGS sequence"/>
</dbReference>
<gene>
    <name evidence="2" type="ORF">ACFR9U_13785</name>
</gene>
<dbReference type="AlphaFoldDB" id="A0ABD6CD01"/>
<organism evidence="2 3">
    <name type="scientific">Halorientalis brevis</name>
    <dbReference type="NCBI Taxonomy" id="1126241"/>
    <lineage>
        <taxon>Archaea</taxon>
        <taxon>Methanobacteriati</taxon>
        <taxon>Methanobacteriota</taxon>
        <taxon>Stenosarchaea group</taxon>
        <taxon>Halobacteria</taxon>
        <taxon>Halobacteriales</taxon>
        <taxon>Haloarculaceae</taxon>
        <taxon>Halorientalis</taxon>
    </lineage>
</organism>
<proteinExistence type="predicted"/>
<reference evidence="2 3" key="1">
    <citation type="journal article" date="2019" name="Int. J. Syst. Evol. Microbiol.">
        <title>The Global Catalogue of Microorganisms (GCM) 10K type strain sequencing project: providing services to taxonomists for standard genome sequencing and annotation.</title>
        <authorList>
            <consortium name="The Broad Institute Genomics Platform"/>
            <consortium name="The Broad Institute Genome Sequencing Center for Infectious Disease"/>
            <person name="Wu L."/>
            <person name="Ma J."/>
        </authorList>
    </citation>
    <scope>NUCLEOTIDE SEQUENCE [LARGE SCALE GENOMIC DNA]</scope>
    <source>
        <strain evidence="2 3">CGMCC 1.12125</strain>
    </source>
</reference>
<evidence type="ECO:0000313" key="2">
    <source>
        <dbReference type="EMBL" id="MFD1588050.1"/>
    </source>
</evidence>
<name>A0ABD6CD01_9EURY</name>
<dbReference type="EMBL" id="JBHUDJ010000007">
    <property type="protein sequence ID" value="MFD1588050.1"/>
    <property type="molecule type" value="Genomic_DNA"/>
</dbReference>
<protein>
    <recommendedName>
        <fullName evidence="4">DUF4134 domain-containing protein</fullName>
    </recommendedName>
</protein>
<keyword evidence="3" id="KW-1185">Reference proteome</keyword>
<keyword evidence="1" id="KW-1133">Transmembrane helix</keyword>
<sequence>MQRALLWIGAVMVGLLAFVEPVLAQNMTQDQACNNPLITTVNNGMVFLTAAGPTVGSANAGYNMMKAAGTNKSGKKKEYKENIRSSLMYGFGLGMLTGIVALITSFGPMSTC</sequence>
<evidence type="ECO:0000313" key="3">
    <source>
        <dbReference type="Proteomes" id="UP001597119"/>
    </source>
</evidence>
<comment type="caution">
    <text evidence="2">The sequence shown here is derived from an EMBL/GenBank/DDBJ whole genome shotgun (WGS) entry which is preliminary data.</text>
</comment>
<accession>A0ABD6CD01</accession>
<evidence type="ECO:0008006" key="4">
    <source>
        <dbReference type="Google" id="ProtNLM"/>
    </source>
</evidence>
<feature type="transmembrane region" description="Helical" evidence="1">
    <location>
        <begin position="44"/>
        <end position="65"/>
    </location>
</feature>
<keyword evidence="1" id="KW-0472">Membrane</keyword>